<dbReference type="EnsemblPlants" id="AVESA.00010b.r2.4DG0756420.1">
    <property type="protein sequence ID" value="AVESA.00010b.r2.4DG0756420.1.CDS"/>
    <property type="gene ID" value="AVESA.00010b.r2.4DG0756420"/>
</dbReference>
<reference evidence="1" key="2">
    <citation type="submission" date="2025-09" db="UniProtKB">
        <authorList>
            <consortium name="EnsemblPlants"/>
        </authorList>
    </citation>
    <scope>IDENTIFICATION</scope>
</reference>
<reference evidence="1" key="1">
    <citation type="submission" date="2021-05" db="EMBL/GenBank/DDBJ databases">
        <authorList>
            <person name="Scholz U."/>
            <person name="Mascher M."/>
            <person name="Fiebig A."/>
        </authorList>
    </citation>
    <scope>NUCLEOTIDE SEQUENCE [LARGE SCALE GENOMIC DNA]</scope>
</reference>
<sequence length="783" mass="88467">MEQAQTGRYFPHTRLPLFFVPHSGRAASPSDRATSPRRPRRSRRSARARTRIGRPDRMAAAQLLGEDGRGYELAWRLEACGAWRAWLGDGAHASLVQHLTSPSTWDAFLCPSPSSSSPPRQLLLLQLRVRALLFDKASAALLPSARASPAGPHSLNASYLQLHGDDIYFSLEDEQEDGTHHQMQSGTAFSPSRESSMLSQRHKRHDELPGSWYKQYAEKFRTWHGKFRSDDKEMPKRTSEGMSNYLKVCSVHKRKRAVFMDDQGPSMKLENGPSQQSKTSGEFSNLTDDAFIPEIRFAADCVPESAIPRESGISRSDNIEVHSVLDNLPAPVSRNTAMLERFGMVPEYYKTGNKYRGKDGSRVEGKSLSQEQALLITRKLVARYLANASFESGTAVSVDVFSEIIIKHISKLGRSLKLLTDSYRKQFSSVELLKMFLQTIGYSNIGPLTEITKTGNRVVSHPTHQDAQVQNQNSLLQAQQLTRQFPPQMTIHNQNLTPQQHQILQQQQWLRRNQMSQMTSPRGALTMADKTQAMVNVKLENTMDSQVDSSYGSLARQQQMQQQLRQQQLLQQQQQQQLQQLQHHHQQQQQQQLQQQHLQQQQHVQQQQQQQLQQQQMQQQQQVQQKHQQQQQQLQQQQQQQQQQLQQQLAMSGNQNAQLTQMTMPGNQNAQLGQMTMPGNQNAQLGQMLMPGNQNTQLGQMPMPGNQNAQLGQMPMPGNQNAQLAAQMTMPGNQNAQLGQQFIQASQAMGSYGMRVPPVKVEAFHELVSGDSSSDTSKLTSPK</sequence>
<evidence type="ECO:0000313" key="2">
    <source>
        <dbReference type="Proteomes" id="UP001732700"/>
    </source>
</evidence>
<dbReference type="Proteomes" id="UP001732700">
    <property type="component" value="Chromosome 4D"/>
</dbReference>
<organism evidence="1 2">
    <name type="scientific">Avena sativa</name>
    <name type="common">Oat</name>
    <dbReference type="NCBI Taxonomy" id="4498"/>
    <lineage>
        <taxon>Eukaryota</taxon>
        <taxon>Viridiplantae</taxon>
        <taxon>Streptophyta</taxon>
        <taxon>Embryophyta</taxon>
        <taxon>Tracheophyta</taxon>
        <taxon>Spermatophyta</taxon>
        <taxon>Magnoliopsida</taxon>
        <taxon>Liliopsida</taxon>
        <taxon>Poales</taxon>
        <taxon>Poaceae</taxon>
        <taxon>BOP clade</taxon>
        <taxon>Pooideae</taxon>
        <taxon>Poodae</taxon>
        <taxon>Poeae</taxon>
        <taxon>Poeae Chloroplast Group 1 (Aveneae type)</taxon>
        <taxon>Aveninae</taxon>
        <taxon>Avena</taxon>
    </lineage>
</organism>
<protein>
    <submittedName>
        <fullName evidence="1">Uncharacterized protein</fullName>
    </submittedName>
</protein>
<proteinExistence type="predicted"/>
<accession>A0ACD5X8U5</accession>
<name>A0ACD5X8U5_AVESA</name>
<evidence type="ECO:0000313" key="1">
    <source>
        <dbReference type="EnsemblPlants" id="AVESA.00010b.r2.4DG0756420.1.CDS"/>
    </source>
</evidence>
<keyword evidence="2" id="KW-1185">Reference proteome</keyword>